<protein>
    <submittedName>
        <fullName evidence="2">Uncharacterized protein</fullName>
    </submittedName>
</protein>
<proteinExistence type="predicted"/>
<sequence length="141" mass="15461">MLAETFQAAPLSEDACFLFAMMGWGIVWLNAQRIVDHNAFLQYGAAAFLFGLAQIAVGPPESGLHRAVFLASPCAAVAMLRISLALFFPGYPNAVHKPVIILGRNSWKSAPHYQPSVREKLFSVCQFLGMILWAIVGNLLR</sequence>
<evidence type="ECO:0000313" key="2">
    <source>
        <dbReference type="EMBL" id="TGE19261.1"/>
    </source>
</evidence>
<organism evidence="2 3">
    <name type="scientific">Hymenobacter elongatus</name>
    <dbReference type="NCBI Taxonomy" id="877208"/>
    <lineage>
        <taxon>Bacteria</taxon>
        <taxon>Pseudomonadati</taxon>
        <taxon>Bacteroidota</taxon>
        <taxon>Cytophagia</taxon>
        <taxon>Cytophagales</taxon>
        <taxon>Hymenobacteraceae</taxon>
        <taxon>Hymenobacter</taxon>
    </lineage>
</organism>
<evidence type="ECO:0000256" key="1">
    <source>
        <dbReference type="SAM" id="Phobius"/>
    </source>
</evidence>
<feature type="transmembrane region" description="Helical" evidence="1">
    <location>
        <begin position="40"/>
        <end position="57"/>
    </location>
</feature>
<comment type="caution">
    <text evidence="2">The sequence shown here is derived from an EMBL/GenBank/DDBJ whole genome shotgun (WGS) entry which is preliminary data.</text>
</comment>
<evidence type="ECO:0000313" key="3">
    <source>
        <dbReference type="Proteomes" id="UP000297739"/>
    </source>
</evidence>
<dbReference type="AlphaFoldDB" id="A0A4Z0PQ94"/>
<gene>
    <name evidence="2" type="ORF">E5J99_03205</name>
</gene>
<reference evidence="2 3" key="1">
    <citation type="submission" date="2019-04" db="EMBL/GenBank/DDBJ databases">
        <authorList>
            <person name="Feng G."/>
            <person name="Zhang J."/>
            <person name="Zhu H."/>
        </authorList>
    </citation>
    <scope>NUCLEOTIDE SEQUENCE [LARGE SCALE GENOMIC DNA]</scope>
    <source>
        <strain evidence="2 3">JCM 17223</strain>
    </source>
</reference>
<feature type="transmembrane region" description="Helical" evidence="1">
    <location>
        <begin position="15"/>
        <end position="34"/>
    </location>
</feature>
<dbReference type="EMBL" id="SRLD01000004">
    <property type="protein sequence ID" value="TGE19261.1"/>
    <property type="molecule type" value="Genomic_DNA"/>
</dbReference>
<keyword evidence="3" id="KW-1185">Reference proteome</keyword>
<accession>A0A4Z0PQ94</accession>
<keyword evidence="1" id="KW-1133">Transmembrane helix</keyword>
<feature type="transmembrane region" description="Helical" evidence="1">
    <location>
        <begin position="121"/>
        <end position="140"/>
    </location>
</feature>
<name>A0A4Z0PQ94_9BACT</name>
<feature type="transmembrane region" description="Helical" evidence="1">
    <location>
        <begin position="69"/>
        <end position="88"/>
    </location>
</feature>
<dbReference type="Proteomes" id="UP000297739">
    <property type="component" value="Unassembled WGS sequence"/>
</dbReference>
<keyword evidence="1" id="KW-0472">Membrane</keyword>
<keyword evidence="1" id="KW-0812">Transmembrane</keyword>
<dbReference type="RefSeq" id="WP_135496272.1">
    <property type="nucleotide sequence ID" value="NZ_SRLD01000004.1"/>
</dbReference>